<protein>
    <submittedName>
        <fullName evidence="1">Uncharacterized protein</fullName>
    </submittedName>
</protein>
<dbReference type="EMBL" id="LN729576">
    <property type="protein sequence ID" value="CEP13388.1"/>
    <property type="molecule type" value="Genomic_DNA"/>
</dbReference>
<reference evidence="1 2" key="1">
    <citation type="submission" date="2014-09" db="EMBL/GenBank/DDBJ databases">
        <authorList>
            <person name="Ellenberger Sabrina"/>
        </authorList>
    </citation>
    <scope>NUCLEOTIDE SEQUENCE [LARGE SCALE GENOMIC DNA]</scope>
    <source>
        <strain evidence="1 2">CBS 412.66</strain>
    </source>
</reference>
<gene>
    <name evidence="1" type="primary">PARPA_07449.1 scaffold 27627</name>
</gene>
<accession>A0A0B7N500</accession>
<organism evidence="1 2">
    <name type="scientific">Parasitella parasitica</name>
    <dbReference type="NCBI Taxonomy" id="35722"/>
    <lineage>
        <taxon>Eukaryota</taxon>
        <taxon>Fungi</taxon>
        <taxon>Fungi incertae sedis</taxon>
        <taxon>Mucoromycota</taxon>
        <taxon>Mucoromycotina</taxon>
        <taxon>Mucoromycetes</taxon>
        <taxon>Mucorales</taxon>
        <taxon>Mucorineae</taxon>
        <taxon>Mucoraceae</taxon>
        <taxon>Parasitella</taxon>
    </lineage>
</organism>
<keyword evidence="2" id="KW-1185">Reference proteome</keyword>
<dbReference type="Proteomes" id="UP000054107">
    <property type="component" value="Unassembled WGS sequence"/>
</dbReference>
<evidence type="ECO:0000313" key="2">
    <source>
        <dbReference type="Proteomes" id="UP000054107"/>
    </source>
</evidence>
<dbReference type="OrthoDB" id="2286040at2759"/>
<sequence length="214" mass="23975">MLQRQDYCSIGRKWSSNVRYALDEVNDKIIKIRQGLLKISEDSDAASEHNEDEDEAEDVDVTLPIDELMPSKPPLHFEATAITHNETRTYSDTTVSAMGTMDLPDDEKQKKLLIAELADLHPMAIFDKNNREHNMLGRSATISSLLASQLGYQASEFKAITPMKRSYFQMLDAGDQRPAASILSHLIANSHLTCISATDYTEMDNNIATILNID</sequence>
<evidence type="ECO:0000313" key="1">
    <source>
        <dbReference type="EMBL" id="CEP13388.1"/>
    </source>
</evidence>
<proteinExistence type="predicted"/>
<name>A0A0B7N500_9FUNG</name>
<dbReference type="AlphaFoldDB" id="A0A0B7N500"/>